<dbReference type="GO" id="GO:0016747">
    <property type="term" value="F:acyltransferase activity, transferring groups other than amino-acyl groups"/>
    <property type="evidence" value="ECO:0007669"/>
    <property type="project" value="InterPro"/>
</dbReference>
<reference evidence="8 9" key="1">
    <citation type="journal article" date="2016" name="Nat. Commun.">
        <title>Thousands of microbial genomes shed light on interconnected biogeochemical processes in an aquifer system.</title>
        <authorList>
            <person name="Anantharaman K."/>
            <person name="Brown C.T."/>
            <person name="Hug L.A."/>
            <person name="Sharon I."/>
            <person name="Castelle C.J."/>
            <person name="Probst A.J."/>
            <person name="Thomas B.C."/>
            <person name="Singh A."/>
            <person name="Wilkins M.J."/>
            <person name="Karaoz U."/>
            <person name="Brodie E.L."/>
            <person name="Williams K.H."/>
            <person name="Hubbard S.S."/>
            <person name="Banfield J.F."/>
        </authorList>
    </citation>
    <scope>NUCLEOTIDE SEQUENCE [LARGE SCALE GENOMIC DNA]</scope>
</reference>
<keyword evidence="2" id="KW-0808">Transferase</keyword>
<evidence type="ECO:0000256" key="6">
    <source>
        <dbReference type="ARBA" id="ARBA00023316"/>
    </source>
</evidence>
<dbReference type="PANTHER" id="PTHR36174">
    <property type="entry name" value="LIPID II:GLYCINE GLYCYLTRANSFERASE"/>
    <property type="match status" value="1"/>
</dbReference>
<dbReference type="Proteomes" id="UP000178602">
    <property type="component" value="Unassembled WGS sequence"/>
</dbReference>
<name>A0A1F4T5X2_UNCSA</name>
<dbReference type="GO" id="GO:0008360">
    <property type="term" value="P:regulation of cell shape"/>
    <property type="evidence" value="ECO:0007669"/>
    <property type="project" value="UniProtKB-KW"/>
</dbReference>
<evidence type="ECO:0000256" key="2">
    <source>
        <dbReference type="ARBA" id="ARBA00022679"/>
    </source>
</evidence>
<dbReference type="InterPro" id="IPR016181">
    <property type="entry name" value="Acyl_CoA_acyltransferase"/>
</dbReference>
<dbReference type="PANTHER" id="PTHR36174:SF1">
    <property type="entry name" value="LIPID II:GLYCINE GLYCYLTRANSFERASE"/>
    <property type="match status" value="1"/>
</dbReference>
<accession>A0A1F4T5X2</accession>
<evidence type="ECO:0000256" key="3">
    <source>
        <dbReference type="ARBA" id="ARBA00022960"/>
    </source>
</evidence>
<evidence type="ECO:0000256" key="4">
    <source>
        <dbReference type="ARBA" id="ARBA00022984"/>
    </source>
</evidence>
<keyword evidence="6" id="KW-0961">Cell wall biogenesis/degradation</keyword>
<dbReference type="GO" id="GO:0016755">
    <property type="term" value="F:aminoacyltransferase activity"/>
    <property type="evidence" value="ECO:0007669"/>
    <property type="project" value="InterPro"/>
</dbReference>
<dbReference type="PROSITE" id="PS51186">
    <property type="entry name" value="GNAT"/>
    <property type="match status" value="1"/>
</dbReference>
<evidence type="ECO:0000313" key="8">
    <source>
        <dbReference type="EMBL" id="OGC27940.1"/>
    </source>
</evidence>
<proteinExistence type="inferred from homology"/>
<comment type="similarity">
    <text evidence="1">Belongs to the FemABX family.</text>
</comment>
<dbReference type="Gene3D" id="3.40.630.30">
    <property type="match status" value="2"/>
</dbReference>
<dbReference type="Pfam" id="PF02388">
    <property type="entry name" value="FemAB"/>
    <property type="match status" value="2"/>
</dbReference>
<keyword evidence="4" id="KW-0573">Peptidoglycan synthesis</keyword>
<protein>
    <recommendedName>
        <fullName evidence="7">N-acetyltransferase domain-containing protein</fullName>
    </recommendedName>
</protein>
<dbReference type="SUPFAM" id="SSF55729">
    <property type="entry name" value="Acyl-CoA N-acyltransferases (Nat)"/>
    <property type="match status" value="2"/>
</dbReference>
<dbReference type="InterPro" id="IPR003447">
    <property type="entry name" value="FEMABX"/>
</dbReference>
<dbReference type="InterPro" id="IPR050644">
    <property type="entry name" value="PG_Glycine_Bridge_Synth"/>
</dbReference>
<dbReference type="AlphaFoldDB" id="A0A1F4T5X2"/>
<evidence type="ECO:0000313" key="9">
    <source>
        <dbReference type="Proteomes" id="UP000178602"/>
    </source>
</evidence>
<dbReference type="GO" id="GO:0071555">
    <property type="term" value="P:cell wall organization"/>
    <property type="evidence" value="ECO:0007669"/>
    <property type="project" value="UniProtKB-KW"/>
</dbReference>
<dbReference type="InterPro" id="IPR000182">
    <property type="entry name" value="GNAT_dom"/>
</dbReference>
<comment type="caution">
    <text evidence="8">The sequence shown here is derived from an EMBL/GenBank/DDBJ whole genome shotgun (WGS) entry which is preliminary data.</text>
</comment>
<gene>
    <name evidence="8" type="ORF">A3K49_02935</name>
</gene>
<dbReference type="PROSITE" id="PS51191">
    <property type="entry name" value="FEMABX"/>
    <property type="match status" value="1"/>
</dbReference>
<evidence type="ECO:0000259" key="7">
    <source>
        <dbReference type="PROSITE" id="PS51186"/>
    </source>
</evidence>
<evidence type="ECO:0000256" key="5">
    <source>
        <dbReference type="ARBA" id="ARBA00023315"/>
    </source>
</evidence>
<organism evidence="8 9">
    <name type="scientific">candidate division WOR-1 bacterium RIFOXYC12_FULL_54_18</name>
    <dbReference type="NCBI Taxonomy" id="1802584"/>
    <lineage>
        <taxon>Bacteria</taxon>
        <taxon>Bacillati</taxon>
        <taxon>Saganbacteria</taxon>
    </lineage>
</organism>
<dbReference type="EMBL" id="MEUG01000001">
    <property type="protein sequence ID" value="OGC27940.1"/>
    <property type="molecule type" value="Genomic_DNA"/>
</dbReference>
<feature type="domain" description="N-acetyltransferase" evidence="7">
    <location>
        <begin position="174"/>
        <end position="341"/>
    </location>
</feature>
<evidence type="ECO:0000256" key="1">
    <source>
        <dbReference type="ARBA" id="ARBA00009943"/>
    </source>
</evidence>
<keyword evidence="5" id="KW-0012">Acyltransferase</keyword>
<dbReference type="GO" id="GO:0009252">
    <property type="term" value="P:peptidoglycan biosynthetic process"/>
    <property type="evidence" value="ECO:0007669"/>
    <property type="project" value="UniProtKB-KW"/>
</dbReference>
<keyword evidence="3" id="KW-0133">Cell shape</keyword>
<sequence length="355" mass="41270">MKPKIITYLDRERWNNFVAYSERNSILQSYEWGEFKSRFGWQPIRVALEDNGKIVAGISILKRQIPLIRHSLFYAPRGPIIDYGNRDLLHSMLDLLEEQADRHRAISLKIDPDVEENDLLALDNLRSLGFERALKQVQPRATFIVNIEGELDDLMGSFAEKTRYNIRLAEKKGVFVKEESSDKGIKEFYDLYLETAKRDQFLIHPLSYYQKIKEVIFRAGLGACFVAYFEGKPIGAVITFNFGGRLWYMYGASASAYRNVMPNHLLHWKIIKWAKARGLKEYDLWGIPVKPEEGHPLFGVYRFKKGFNGELKKYIGAYDFPYSPLFFHAFEHGVVWWQNLRSLATKGKFSDSLGE</sequence>